<keyword evidence="1" id="KW-0472">Membrane</keyword>
<proteinExistence type="predicted"/>
<comment type="caution">
    <text evidence="2">The sequence shown here is derived from an EMBL/GenBank/DDBJ whole genome shotgun (WGS) entry which is preliminary data.</text>
</comment>
<reference evidence="2" key="1">
    <citation type="journal article" date="2014" name="Front. Microbiol.">
        <title>High frequency of phylogenetically diverse reductive dehalogenase-homologous genes in deep subseafloor sedimentary metagenomes.</title>
        <authorList>
            <person name="Kawai M."/>
            <person name="Futagami T."/>
            <person name="Toyoda A."/>
            <person name="Takaki Y."/>
            <person name="Nishi S."/>
            <person name="Hori S."/>
            <person name="Arai W."/>
            <person name="Tsubouchi T."/>
            <person name="Morono Y."/>
            <person name="Uchiyama I."/>
            <person name="Ito T."/>
            <person name="Fujiyama A."/>
            <person name="Inagaki F."/>
            <person name="Takami H."/>
        </authorList>
    </citation>
    <scope>NUCLEOTIDE SEQUENCE</scope>
    <source>
        <strain evidence="2">Expedition CK06-06</strain>
    </source>
</reference>
<organism evidence="2">
    <name type="scientific">marine sediment metagenome</name>
    <dbReference type="NCBI Taxonomy" id="412755"/>
    <lineage>
        <taxon>unclassified sequences</taxon>
        <taxon>metagenomes</taxon>
        <taxon>ecological metagenomes</taxon>
    </lineage>
</organism>
<sequence length="66" mass="7610">MNLWLIPRWGISGAAFASTVAYIMGTLVIISIFVKISHKSWGEILIIKKIDLQDYKNILYKIKEKE</sequence>
<gene>
    <name evidence="2" type="ORF">S03H2_64839</name>
</gene>
<evidence type="ECO:0000313" key="2">
    <source>
        <dbReference type="EMBL" id="GAH81853.1"/>
    </source>
</evidence>
<accession>X1KIF8</accession>
<feature type="transmembrane region" description="Helical" evidence="1">
    <location>
        <begin position="12"/>
        <end position="34"/>
    </location>
</feature>
<protein>
    <submittedName>
        <fullName evidence="2">Uncharacterized protein</fullName>
    </submittedName>
</protein>
<evidence type="ECO:0000256" key="1">
    <source>
        <dbReference type="SAM" id="Phobius"/>
    </source>
</evidence>
<dbReference type="AlphaFoldDB" id="X1KIF8"/>
<keyword evidence="1" id="KW-0812">Transmembrane</keyword>
<dbReference type="EMBL" id="BARU01042161">
    <property type="protein sequence ID" value="GAH81853.1"/>
    <property type="molecule type" value="Genomic_DNA"/>
</dbReference>
<name>X1KIF8_9ZZZZ</name>
<keyword evidence="1" id="KW-1133">Transmembrane helix</keyword>